<evidence type="ECO:0000313" key="2">
    <source>
        <dbReference type="Proteomes" id="UP001457282"/>
    </source>
</evidence>
<protein>
    <submittedName>
        <fullName evidence="1">Uncharacterized protein</fullName>
    </submittedName>
</protein>
<proteinExistence type="predicted"/>
<comment type="caution">
    <text evidence="1">The sequence shown here is derived from an EMBL/GenBank/DDBJ whole genome shotgun (WGS) entry which is preliminary data.</text>
</comment>
<dbReference type="EMBL" id="JBEDUW010000002">
    <property type="protein sequence ID" value="KAK9944078.1"/>
    <property type="molecule type" value="Genomic_DNA"/>
</dbReference>
<keyword evidence="2" id="KW-1185">Reference proteome</keyword>
<dbReference type="AlphaFoldDB" id="A0AAW1Y4P7"/>
<gene>
    <name evidence="1" type="ORF">M0R45_009662</name>
</gene>
<evidence type="ECO:0000313" key="1">
    <source>
        <dbReference type="EMBL" id="KAK9944078.1"/>
    </source>
</evidence>
<sequence>MCTIELVLSSAAILCPSSFQIQTPASFLPSQKTLSRLMGESEWVWIGRTATGAEASLNRKRREREIVLLQRTEDRARWIDCSESQIEVRDENGDWQDKERN</sequence>
<dbReference type="Proteomes" id="UP001457282">
    <property type="component" value="Unassembled WGS sequence"/>
</dbReference>
<accession>A0AAW1Y4P7</accession>
<name>A0AAW1Y4P7_RUBAR</name>
<reference evidence="1 2" key="1">
    <citation type="journal article" date="2023" name="G3 (Bethesda)">
        <title>A chromosome-length genome assembly and annotation of blackberry (Rubus argutus, cv. 'Hillquist').</title>
        <authorList>
            <person name="Bruna T."/>
            <person name="Aryal R."/>
            <person name="Dudchenko O."/>
            <person name="Sargent D.J."/>
            <person name="Mead D."/>
            <person name="Buti M."/>
            <person name="Cavallini A."/>
            <person name="Hytonen T."/>
            <person name="Andres J."/>
            <person name="Pham M."/>
            <person name="Weisz D."/>
            <person name="Mascagni F."/>
            <person name="Usai G."/>
            <person name="Natali L."/>
            <person name="Bassil N."/>
            <person name="Fernandez G.E."/>
            <person name="Lomsadze A."/>
            <person name="Armour M."/>
            <person name="Olukolu B."/>
            <person name="Poorten T."/>
            <person name="Britton C."/>
            <person name="Davik J."/>
            <person name="Ashrafi H."/>
            <person name="Aiden E.L."/>
            <person name="Borodovsky M."/>
            <person name="Worthington M."/>
        </authorList>
    </citation>
    <scope>NUCLEOTIDE SEQUENCE [LARGE SCALE GENOMIC DNA]</scope>
    <source>
        <strain evidence="1">PI 553951</strain>
    </source>
</reference>
<organism evidence="1 2">
    <name type="scientific">Rubus argutus</name>
    <name type="common">Southern blackberry</name>
    <dbReference type="NCBI Taxonomy" id="59490"/>
    <lineage>
        <taxon>Eukaryota</taxon>
        <taxon>Viridiplantae</taxon>
        <taxon>Streptophyta</taxon>
        <taxon>Embryophyta</taxon>
        <taxon>Tracheophyta</taxon>
        <taxon>Spermatophyta</taxon>
        <taxon>Magnoliopsida</taxon>
        <taxon>eudicotyledons</taxon>
        <taxon>Gunneridae</taxon>
        <taxon>Pentapetalae</taxon>
        <taxon>rosids</taxon>
        <taxon>fabids</taxon>
        <taxon>Rosales</taxon>
        <taxon>Rosaceae</taxon>
        <taxon>Rosoideae</taxon>
        <taxon>Rosoideae incertae sedis</taxon>
        <taxon>Rubus</taxon>
    </lineage>
</organism>